<reference evidence="8" key="1">
    <citation type="submission" date="2025-08" db="UniProtKB">
        <authorList>
            <consortium name="RefSeq"/>
        </authorList>
    </citation>
    <scope>IDENTIFICATION</scope>
    <source>
        <tissue evidence="8">Liver</tissue>
    </source>
</reference>
<feature type="signal peptide" evidence="5">
    <location>
        <begin position="1"/>
        <end position="22"/>
    </location>
</feature>
<dbReference type="RefSeq" id="XP_007433268.1">
    <property type="nucleotide sequence ID" value="XM_007433206.2"/>
</dbReference>
<evidence type="ECO:0000256" key="3">
    <source>
        <dbReference type="ARBA" id="ARBA00023319"/>
    </source>
</evidence>
<organism evidence="7 8">
    <name type="scientific">Python bivittatus</name>
    <name type="common">Burmese python</name>
    <name type="synonym">Python molurus bivittatus</name>
    <dbReference type="NCBI Taxonomy" id="176946"/>
    <lineage>
        <taxon>Eukaryota</taxon>
        <taxon>Metazoa</taxon>
        <taxon>Chordata</taxon>
        <taxon>Craniata</taxon>
        <taxon>Vertebrata</taxon>
        <taxon>Euteleostomi</taxon>
        <taxon>Lepidosauria</taxon>
        <taxon>Squamata</taxon>
        <taxon>Bifurcata</taxon>
        <taxon>Unidentata</taxon>
        <taxon>Episquamata</taxon>
        <taxon>Toxicofera</taxon>
        <taxon>Serpentes</taxon>
        <taxon>Henophidia</taxon>
        <taxon>Pythonidae</taxon>
        <taxon>Python</taxon>
    </lineage>
</organism>
<gene>
    <name evidence="8" type="primary">LOC103065821</name>
</gene>
<evidence type="ECO:0000256" key="2">
    <source>
        <dbReference type="ARBA" id="ARBA00023180"/>
    </source>
</evidence>
<dbReference type="PANTHER" id="PTHR44427">
    <property type="entry name" value="CARCINOEMBRYONIC ANTIGEN-RELATED CELL ADHESION MOLECULE 19"/>
    <property type="match status" value="1"/>
</dbReference>
<keyword evidence="1 5" id="KW-0732">Signal</keyword>
<name>A0A9F2R178_PYTBI</name>
<proteinExistence type="inferred from homology"/>
<dbReference type="GeneID" id="103065821"/>
<dbReference type="AlphaFoldDB" id="A0A9F2R178"/>
<accession>A0A9F2R178</accession>
<evidence type="ECO:0000313" key="8">
    <source>
        <dbReference type="RefSeq" id="XP_007433268.1"/>
    </source>
</evidence>
<keyword evidence="7" id="KW-1185">Reference proteome</keyword>
<evidence type="ECO:0000313" key="7">
    <source>
        <dbReference type="Proteomes" id="UP000695026"/>
    </source>
</evidence>
<feature type="chain" id="PRO_5039938468" evidence="5">
    <location>
        <begin position="23"/>
        <end position="128"/>
    </location>
</feature>
<dbReference type="InterPro" id="IPR013783">
    <property type="entry name" value="Ig-like_fold"/>
</dbReference>
<dbReference type="OMA" id="FLHMEDA"/>
<evidence type="ECO:0000259" key="6">
    <source>
        <dbReference type="Pfam" id="PF07686"/>
    </source>
</evidence>
<dbReference type="Gene3D" id="2.60.40.10">
    <property type="entry name" value="Immunoglobulins"/>
    <property type="match status" value="1"/>
</dbReference>
<keyword evidence="3" id="KW-0393">Immunoglobulin domain</keyword>
<dbReference type="Proteomes" id="UP000695026">
    <property type="component" value="Unplaced"/>
</dbReference>
<evidence type="ECO:0000256" key="4">
    <source>
        <dbReference type="ARBA" id="ARBA00038222"/>
    </source>
</evidence>
<dbReference type="PANTHER" id="PTHR44427:SF1">
    <property type="entry name" value="CARCINOEMBRYONIC ANTIGEN-RELATED CELL ADHESION MOLECULE 1"/>
    <property type="match status" value="1"/>
</dbReference>
<dbReference type="InterPro" id="IPR013106">
    <property type="entry name" value="Ig_V-set"/>
</dbReference>
<dbReference type="KEGG" id="pbi:103065821"/>
<dbReference type="InterPro" id="IPR050831">
    <property type="entry name" value="CEA_cell_adhesion"/>
</dbReference>
<comment type="similarity">
    <text evidence="4">Belongs to the immunoglobulin superfamily. CEA family.</text>
</comment>
<dbReference type="SUPFAM" id="SSF48726">
    <property type="entry name" value="Immunoglobulin"/>
    <property type="match status" value="1"/>
</dbReference>
<evidence type="ECO:0000256" key="1">
    <source>
        <dbReference type="ARBA" id="ARBA00022729"/>
    </source>
</evidence>
<protein>
    <submittedName>
        <fullName evidence="8">Pregnancy-specific beta-1-glycoprotein 11-like</fullName>
    </submittedName>
</protein>
<feature type="domain" description="Immunoglobulin V-set" evidence="6">
    <location>
        <begin position="48"/>
        <end position="121"/>
    </location>
</feature>
<evidence type="ECO:0000256" key="5">
    <source>
        <dbReference type="SAM" id="SignalP"/>
    </source>
</evidence>
<keyword evidence="2" id="KW-0325">Glycoprotein</keyword>
<dbReference type="InterPro" id="IPR036179">
    <property type="entry name" value="Ig-like_dom_sf"/>
</dbReference>
<dbReference type="Pfam" id="PF07686">
    <property type="entry name" value="V-set"/>
    <property type="match status" value="1"/>
</dbReference>
<sequence>MRWIGLLLAVLALASSFQTSETIRIVQLPPNPRVGQTVILNLEDVQFPTMCFWFRGNNQSKDRQILRVEFDAVTLRGPAYTGREDVRRGCSLMIRNVQASDSGPYTVSLMELRGDAFESAVGRLQVSN</sequence>
<dbReference type="OrthoDB" id="9041511at2759"/>